<keyword evidence="2" id="KW-1185">Reference proteome</keyword>
<dbReference type="HOGENOM" id="CLU_2330978_0_0_9"/>
<evidence type="ECO:0000313" key="1">
    <source>
        <dbReference type="EMBL" id="BAC13288.1"/>
    </source>
</evidence>
<gene>
    <name evidence="1" type="ordered locus">OB1332</name>
</gene>
<name>Q8ERH0_OCEIH</name>
<dbReference type="EMBL" id="BA000028">
    <property type="protein sequence ID" value="BAC13288.1"/>
    <property type="molecule type" value="Genomic_DNA"/>
</dbReference>
<dbReference type="Proteomes" id="UP000000822">
    <property type="component" value="Chromosome"/>
</dbReference>
<dbReference type="eggNOG" id="COG5444">
    <property type="taxonomic scope" value="Bacteria"/>
</dbReference>
<dbReference type="STRING" id="221109.gene:10733572"/>
<dbReference type="OrthoDB" id="3261089at2"/>
<dbReference type="AlphaFoldDB" id="Q8ERH0"/>
<evidence type="ECO:0000313" key="2">
    <source>
        <dbReference type="Proteomes" id="UP000000822"/>
    </source>
</evidence>
<reference evidence="1 2" key="1">
    <citation type="journal article" date="2001" name="FEMS Microbiol. Lett.">
        <title>Oceanobacillus iheyensis gen. nov., sp. nov., a deep-sea extremely halotolerant and alkaliphilic species isolated from a depth of 1050 m on the Iheya Ridge.</title>
        <authorList>
            <person name="Lu J."/>
            <person name="Nogi Y."/>
            <person name="Takami H."/>
        </authorList>
    </citation>
    <scope>NUCLEOTIDE SEQUENCE [LARGE SCALE GENOMIC DNA]</scope>
    <source>
        <strain evidence="2">DSM 14371 / CIP 107618 / JCM 11309 / KCTC 3954 / HTE831</strain>
    </source>
</reference>
<reference evidence="1 2" key="2">
    <citation type="journal article" date="2002" name="Nucleic Acids Res.">
        <title>Genome sequence of Oceanobacillus iheyensis isolated from the Iheya Ridge and its unexpected adaptive capabilities to extreme environments.</title>
        <authorList>
            <person name="Takami H."/>
            <person name="Takaki Y."/>
            <person name="Uchiyama I."/>
        </authorList>
    </citation>
    <scope>NUCLEOTIDE SEQUENCE [LARGE SCALE GENOMIC DNA]</scope>
    <source>
        <strain evidence="2">DSM 14371 / CIP 107618 / JCM 11309 / KCTC 3954 / HTE831</strain>
    </source>
</reference>
<sequence>MTIGIGTYIDYKYTDKTIGEALKKNAASGGFGLVASAGTAVILGKALVSNSIGWSVAGGIVVGTGVSWTFNRAYDNNFLGIQDGLDWKGQFIKLGVKL</sequence>
<proteinExistence type="predicted"/>
<dbReference type="KEGG" id="oih:OB1332"/>
<accession>Q8ERH0</accession>
<dbReference type="RefSeq" id="WP_011065737.1">
    <property type="nucleotide sequence ID" value="NC_004193.1"/>
</dbReference>
<protein>
    <submittedName>
        <fullName evidence="1">Hypothetical conserved protein</fullName>
    </submittedName>
</protein>
<organism evidence="1 2">
    <name type="scientific">Oceanobacillus iheyensis (strain DSM 14371 / CIP 107618 / JCM 11309 / KCTC 3954 / HTE831)</name>
    <dbReference type="NCBI Taxonomy" id="221109"/>
    <lineage>
        <taxon>Bacteria</taxon>
        <taxon>Bacillati</taxon>
        <taxon>Bacillota</taxon>
        <taxon>Bacilli</taxon>
        <taxon>Bacillales</taxon>
        <taxon>Bacillaceae</taxon>
        <taxon>Oceanobacillus</taxon>
    </lineage>
</organism>